<proteinExistence type="predicted"/>
<comment type="caution">
    <text evidence="2">The sequence shown here is derived from an EMBL/GenBank/DDBJ whole genome shotgun (WGS) entry which is preliminary data.</text>
</comment>
<feature type="transmembrane region" description="Helical" evidence="1">
    <location>
        <begin position="99"/>
        <end position="123"/>
    </location>
</feature>
<evidence type="ECO:0000256" key="1">
    <source>
        <dbReference type="SAM" id="Phobius"/>
    </source>
</evidence>
<dbReference type="Proteomes" id="UP001180503">
    <property type="component" value="Unassembled WGS sequence"/>
</dbReference>
<evidence type="ECO:0000313" key="3">
    <source>
        <dbReference type="Proteomes" id="UP001180503"/>
    </source>
</evidence>
<accession>A0ABU2QRP8</accession>
<keyword evidence="1" id="KW-0812">Transmembrane</keyword>
<organism evidence="2 3">
    <name type="scientific">Streptomyces edwardsiae</name>
    <dbReference type="NCBI Taxonomy" id="3075527"/>
    <lineage>
        <taxon>Bacteria</taxon>
        <taxon>Bacillati</taxon>
        <taxon>Actinomycetota</taxon>
        <taxon>Actinomycetes</taxon>
        <taxon>Kitasatosporales</taxon>
        <taxon>Streptomycetaceae</taxon>
        <taxon>Streptomyces</taxon>
    </lineage>
</organism>
<reference evidence="3" key="1">
    <citation type="submission" date="2023-07" db="EMBL/GenBank/DDBJ databases">
        <title>30 novel species of actinomycetes from the DSMZ collection.</title>
        <authorList>
            <person name="Nouioui I."/>
        </authorList>
    </citation>
    <scope>NUCLEOTIDE SEQUENCE [LARGE SCALE GENOMIC DNA]</scope>
    <source>
        <strain evidence="3">DSM 41635</strain>
    </source>
</reference>
<gene>
    <name evidence="2" type="ORF">RM528_35390</name>
</gene>
<sequence length="126" mass="13719">TGTAAIAISSSANAQAAAALSKAQAAACRAEMPGFEHNTATVQEMQGYAQCVQRLHPVDFDQEMQVIAWVVLACMVIGAVAAGFLRWRSRQWWDVFQYVLMYLMWTCVSILVAIVVAGLSALFSFL</sequence>
<name>A0ABU2QRP8_9ACTN</name>
<dbReference type="EMBL" id="JAVRFB010000368">
    <property type="protein sequence ID" value="MDT0407124.1"/>
    <property type="molecule type" value="Genomic_DNA"/>
</dbReference>
<protein>
    <submittedName>
        <fullName evidence="2">Uncharacterized protein</fullName>
    </submittedName>
</protein>
<keyword evidence="1" id="KW-0472">Membrane</keyword>
<evidence type="ECO:0000313" key="2">
    <source>
        <dbReference type="EMBL" id="MDT0407124.1"/>
    </source>
</evidence>
<feature type="transmembrane region" description="Helical" evidence="1">
    <location>
        <begin position="66"/>
        <end position="87"/>
    </location>
</feature>
<feature type="non-terminal residue" evidence="2">
    <location>
        <position position="1"/>
    </location>
</feature>
<dbReference type="RefSeq" id="WP_311711782.1">
    <property type="nucleotide sequence ID" value="NZ_JAVRFB010000368.1"/>
</dbReference>
<keyword evidence="1" id="KW-1133">Transmembrane helix</keyword>